<dbReference type="RefSeq" id="XP_006821965.1">
    <property type="nucleotide sequence ID" value="XM_006821902.1"/>
</dbReference>
<evidence type="ECO:0000313" key="2">
    <source>
        <dbReference type="Proteomes" id="UP000694865"/>
    </source>
</evidence>
<feature type="non-terminal residue" evidence="3">
    <location>
        <position position="200"/>
    </location>
</feature>
<feature type="compositionally biased region" description="Low complexity" evidence="1">
    <location>
        <begin position="1"/>
        <end position="20"/>
    </location>
</feature>
<organism evidence="2 3">
    <name type="scientific">Saccoglossus kowalevskii</name>
    <name type="common">Acorn worm</name>
    <dbReference type="NCBI Taxonomy" id="10224"/>
    <lineage>
        <taxon>Eukaryota</taxon>
        <taxon>Metazoa</taxon>
        <taxon>Hemichordata</taxon>
        <taxon>Enteropneusta</taxon>
        <taxon>Harrimaniidae</taxon>
        <taxon>Saccoglossus</taxon>
    </lineage>
</organism>
<sequence>MPTATSTSVKSSADSSVMVKIQKSKCIDSKQPSRSSSRRSSTNSSVGSSSINGSNANSQKSETNKSADASKPCNAPCHEKLITKRTSTQPNKLRNKSSTTSNKTRRRKRFLDGEQDCDKSSCISAQYNTYFLWYTPYRQPFRRVNDCPRAFNDSYQLQHPDLTEGQKHYLWHTASIYSMKNMKKLQQKNYERVLLKQQDL</sequence>
<feature type="compositionally biased region" description="Low complexity" evidence="1">
    <location>
        <begin position="33"/>
        <end position="58"/>
    </location>
</feature>
<gene>
    <name evidence="3" type="primary">LOC102801571</name>
</gene>
<name>A0ABM0MPM4_SACKO</name>
<evidence type="ECO:0000256" key="1">
    <source>
        <dbReference type="SAM" id="MobiDB-lite"/>
    </source>
</evidence>
<evidence type="ECO:0000313" key="3">
    <source>
        <dbReference type="RefSeq" id="XP_006821965.1"/>
    </source>
</evidence>
<keyword evidence="2" id="KW-1185">Reference proteome</keyword>
<reference evidence="3" key="1">
    <citation type="submission" date="2025-08" db="UniProtKB">
        <authorList>
            <consortium name="RefSeq"/>
        </authorList>
    </citation>
    <scope>IDENTIFICATION</scope>
    <source>
        <tissue evidence="3">Testes</tissue>
    </source>
</reference>
<dbReference type="Proteomes" id="UP000694865">
    <property type="component" value="Unplaced"/>
</dbReference>
<accession>A0ABM0MPM4</accession>
<feature type="region of interest" description="Disordered" evidence="1">
    <location>
        <begin position="1"/>
        <end position="111"/>
    </location>
</feature>
<dbReference type="GeneID" id="102801571"/>
<protein>
    <submittedName>
        <fullName evidence="3">Uncharacterized protein</fullName>
    </submittedName>
</protein>
<proteinExistence type="predicted"/>